<dbReference type="AlphaFoldDB" id="A0A8S1Q6P8"/>
<accession>A0A8S1Q6P8</accession>
<keyword evidence="1" id="KW-0472">Membrane</keyword>
<evidence type="ECO:0000256" key="1">
    <source>
        <dbReference type="SAM" id="Phobius"/>
    </source>
</evidence>
<comment type="caution">
    <text evidence="2">The sequence shown here is derived from an EMBL/GenBank/DDBJ whole genome shotgun (WGS) entry which is preliminary data.</text>
</comment>
<reference evidence="2" key="1">
    <citation type="submission" date="2021-01" db="EMBL/GenBank/DDBJ databases">
        <authorList>
            <consortium name="Genoscope - CEA"/>
            <person name="William W."/>
        </authorList>
    </citation>
    <scope>NUCLEOTIDE SEQUENCE</scope>
</reference>
<dbReference type="EMBL" id="CAJJDN010000095">
    <property type="protein sequence ID" value="CAD8110420.1"/>
    <property type="molecule type" value="Genomic_DNA"/>
</dbReference>
<keyword evidence="3" id="KW-1185">Reference proteome</keyword>
<gene>
    <name evidence="2" type="ORF">PSON_ATCC_30995.1.T0950234</name>
</gene>
<keyword evidence="1" id="KW-0812">Transmembrane</keyword>
<evidence type="ECO:0000313" key="3">
    <source>
        <dbReference type="Proteomes" id="UP000692954"/>
    </source>
</evidence>
<protein>
    <recommendedName>
        <fullName evidence="4">Transmembrane protein</fullName>
    </recommendedName>
</protein>
<proteinExistence type="predicted"/>
<name>A0A8S1Q6P8_9CILI</name>
<evidence type="ECO:0000313" key="2">
    <source>
        <dbReference type="EMBL" id="CAD8110420.1"/>
    </source>
</evidence>
<feature type="transmembrane region" description="Helical" evidence="1">
    <location>
        <begin position="104"/>
        <end position="128"/>
    </location>
</feature>
<organism evidence="2 3">
    <name type="scientific">Paramecium sonneborni</name>
    <dbReference type="NCBI Taxonomy" id="65129"/>
    <lineage>
        <taxon>Eukaryota</taxon>
        <taxon>Sar</taxon>
        <taxon>Alveolata</taxon>
        <taxon>Ciliophora</taxon>
        <taxon>Intramacronucleata</taxon>
        <taxon>Oligohymenophorea</taxon>
        <taxon>Peniculida</taxon>
        <taxon>Parameciidae</taxon>
        <taxon>Paramecium</taxon>
    </lineage>
</organism>
<keyword evidence="1" id="KW-1133">Transmembrane helix</keyword>
<dbReference type="Proteomes" id="UP000692954">
    <property type="component" value="Unassembled WGS sequence"/>
</dbReference>
<evidence type="ECO:0008006" key="4">
    <source>
        <dbReference type="Google" id="ProtNLM"/>
    </source>
</evidence>
<sequence length="167" mass="20442">MFVILEYIQLIKHNQISKQLVVLKFQLQINFLLVKAHFENKHKNKRQLFQINIQKIRTKFDTIKNQFLIIQNLQQIKIQECYQESIIIFFISLIQQSLEYCICLIFSIIVLFLDLLSNYLNINNLLLAKSQSLFKRRKYQWLINLRKYTYSKTKLRCYWIIRIYLLT</sequence>